<evidence type="ECO:0000313" key="20">
    <source>
        <dbReference type="EMBL" id="RXR20958.1"/>
    </source>
</evidence>
<keyword evidence="6 14" id="KW-0479">Metal-binding</keyword>
<comment type="caution">
    <text evidence="20">The sequence shown here is derived from an EMBL/GenBank/DDBJ whole genome shotgun (WGS) entry which is preliminary data.</text>
</comment>
<comment type="cofactor">
    <cofactor evidence="1 11">
        <name>biotin</name>
        <dbReference type="ChEBI" id="CHEBI:57586"/>
    </cofactor>
</comment>
<feature type="active site" evidence="12">
    <location>
        <position position="296"/>
    </location>
</feature>
<keyword evidence="21" id="KW-1185">Reference proteome</keyword>
<feature type="binding site" evidence="13">
    <location>
        <position position="617"/>
    </location>
    <ligand>
        <name>substrate</name>
    </ligand>
</feature>
<dbReference type="InterPro" id="IPR003379">
    <property type="entry name" value="Carboxylase_cons_dom"/>
</dbReference>
<comment type="catalytic activity">
    <reaction evidence="11">
        <text>hydrogencarbonate + pyruvate + ATP = oxaloacetate + ADP + phosphate + H(+)</text>
        <dbReference type="Rhea" id="RHEA:20844"/>
        <dbReference type="ChEBI" id="CHEBI:15361"/>
        <dbReference type="ChEBI" id="CHEBI:15378"/>
        <dbReference type="ChEBI" id="CHEBI:16452"/>
        <dbReference type="ChEBI" id="CHEBI:17544"/>
        <dbReference type="ChEBI" id="CHEBI:30616"/>
        <dbReference type="ChEBI" id="CHEBI:43474"/>
        <dbReference type="ChEBI" id="CHEBI:456216"/>
        <dbReference type="EC" id="6.4.1.1"/>
    </reaction>
</comment>
<dbReference type="Pfam" id="PF00682">
    <property type="entry name" value="HMGL-like"/>
    <property type="match status" value="1"/>
</dbReference>
<dbReference type="EMBL" id="SBKO01000001">
    <property type="protein sequence ID" value="RXR20958.1"/>
    <property type="molecule type" value="Genomic_DNA"/>
</dbReference>
<dbReference type="CDD" id="cd06850">
    <property type="entry name" value="biotinyl_domain"/>
    <property type="match status" value="1"/>
</dbReference>
<dbReference type="Gene3D" id="3.20.20.70">
    <property type="entry name" value="Aldolase class I"/>
    <property type="match status" value="1"/>
</dbReference>
<dbReference type="Pfam" id="PF02785">
    <property type="entry name" value="Biotin_carb_C"/>
    <property type="match status" value="1"/>
</dbReference>
<dbReference type="GO" id="GO:0006094">
    <property type="term" value="P:gluconeogenesis"/>
    <property type="evidence" value="ECO:0007669"/>
    <property type="project" value="UniProtKB-UniPathway"/>
</dbReference>
<dbReference type="PANTHER" id="PTHR43778:SF2">
    <property type="entry name" value="PYRUVATE CARBOXYLASE, MITOCHONDRIAL"/>
    <property type="match status" value="1"/>
</dbReference>
<dbReference type="InterPro" id="IPR005482">
    <property type="entry name" value="Biotin_COase_C"/>
</dbReference>
<dbReference type="EC" id="6.4.1.1" evidence="3 11"/>
<evidence type="ECO:0000259" key="18">
    <source>
        <dbReference type="PROSITE" id="PS50979"/>
    </source>
</evidence>
<keyword evidence="5 11" id="KW-0436">Ligase</keyword>
<dbReference type="SUPFAM" id="SSF51230">
    <property type="entry name" value="Single hybrid motif"/>
    <property type="match status" value="1"/>
</dbReference>
<evidence type="ECO:0000256" key="13">
    <source>
        <dbReference type="PIRSR" id="PIRSR001594-2"/>
    </source>
</evidence>
<dbReference type="PROSITE" id="PS50975">
    <property type="entry name" value="ATP_GRASP"/>
    <property type="match status" value="1"/>
</dbReference>
<dbReference type="InterPro" id="IPR001882">
    <property type="entry name" value="Biotin_BS"/>
</dbReference>
<dbReference type="AlphaFoldDB" id="A0A4Q1K598"/>
<dbReference type="PIRSF" id="PIRSF001594">
    <property type="entry name" value="Pyruv_carbox"/>
    <property type="match status" value="1"/>
</dbReference>
<keyword evidence="10" id="KW-0511">Multifunctional enzyme</keyword>
<accession>A0A4Q1K598</accession>
<keyword evidence="8 11" id="KW-0067">ATP-binding</keyword>
<protein>
    <recommendedName>
        <fullName evidence="3 11">Pyruvate carboxylase</fullName>
        <ecNumber evidence="3 11">6.4.1.1</ecNumber>
    </recommendedName>
</protein>
<sequence length="1147" mass="129646">MKITTITKLLVANRGEIAIRVFRAATELRISTVAIYTFEDRYSLHRYKADQSFQIGEESEPLKPYLNIEEIIKVAKENQVDAIHPGYGFLSENVDFARRCQEEGIIFVGPRVEAMLQLGDKVAAKKVAKAVGVPLIQDSKKDLQSVEDALSEAKEIGYPVMLKAAAGGGGRGMRVVHDEDKMKMAFVNAKSEALSAFGDDTMFIEKFVENPKHIEVQILGDNYGNIVHLYERDCSVQRRFQKVIEVAPSILQPETKAKLFDYAIKIAKHVNYSNAGTVEFLVDKQENIYFIEVNPRIQVEHTITEEITGIDIVRSQIIIAAGHPLTHNQIFIHAQEDIKCSGWAIQCRITTEDPENDFKPDYGTIIAYRNAGGYGIRLDEGSCYSGVKISPFFDSMLVKVSSSGRTLKGASDRLRRTLEEFRIRGVKTNIPFLINVMENDTFRSGETTVNFIPNNPHLLVPKYEYSKDRGTKLLKYLAELKVNGHPDVKAYDAEKVFRKAVVPVTTNEEYPKGTKDLLNELGRDKFIEYIKNEKKIFYTDTTLRDAHQSLFATRLRNHDILKVAEGMAKSFPELFSLEVWGGATFDVTMRFLHEDPWERLRLIRKAAPNVLLQMLFRGSNAVGYAAYPDNVLEQFIIKSAENGIDVFRIFDSLNWIEGMTHSIKVVREKTNAIAEACICYTGDILNPNRQKFNLQYYIDLAKQLEAAGAHMIAIKDMAGLLKPYAAEVLIKELKKNISIPIHLHTHDTSSIQSTTYVKAIEAGVDVVDVALASMSGLTSQPNFNSLVAALQGTERENPINLKKLNEYSNYFEAVREYYYPFESELKAGTAEVYDHEIPGGQYSNLLPQARGLGLEDKFETIKQNYVVVNELFGDIVKVTPSSKVVGDMALFMTSNNLTAQDVMEKGDNLAFPESVKQLFRGDLGQPFGGFPKELQKMILKNETPYTEKPNAHIKPVDFEAELKKMHEKFDDKLTTEDLLSYIMFPKVFEDFYSFRKYFGRVEKLPTPSFYYPMKPNEEIIVNLDSGKNIIVKFRYMGEPNEEGFREVFFQINGQTRNIVVKDRSVKSTKVARVKISGPNDIGSPLQGSLLKILVNEGEEIEKDTPLFVIEAMKMETTVCATKKGVIAKLVLKEKSIVEQDDCILQLV</sequence>
<evidence type="ECO:0000256" key="6">
    <source>
        <dbReference type="ARBA" id="ARBA00022723"/>
    </source>
</evidence>
<dbReference type="InterPro" id="IPR000089">
    <property type="entry name" value="Biotin_lipoyl"/>
</dbReference>
<evidence type="ECO:0000256" key="10">
    <source>
        <dbReference type="ARBA" id="ARBA00023268"/>
    </source>
</evidence>
<dbReference type="InterPro" id="IPR005479">
    <property type="entry name" value="CPAse_ATP-bd"/>
</dbReference>
<dbReference type="InterPro" id="IPR000891">
    <property type="entry name" value="PYR_CT"/>
</dbReference>
<dbReference type="FunFam" id="3.20.20.70:FF:000033">
    <property type="entry name" value="Pyruvate carboxylase"/>
    <property type="match status" value="1"/>
</dbReference>
<dbReference type="PROSITE" id="PS00188">
    <property type="entry name" value="BIOTIN"/>
    <property type="match status" value="1"/>
</dbReference>
<dbReference type="PANTHER" id="PTHR43778">
    <property type="entry name" value="PYRUVATE CARBOXYLASE"/>
    <property type="match status" value="1"/>
</dbReference>
<organism evidence="20 21">
    <name type="scientific">Flavobacterium amnicola</name>
    <dbReference type="NCBI Taxonomy" id="2506422"/>
    <lineage>
        <taxon>Bacteria</taxon>
        <taxon>Pseudomonadati</taxon>
        <taxon>Bacteroidota</taxon>
        <taxon>Flavobacteriia</taxon>
        <taxon>Flavobacteriales</taxon>
        <taxon>Flavobacteriaceae</taxon>
        <taxon>Flavobacterium</taxon>
    </lineage>
</organism>
<evidence type="ECO:0000256" key="12">
    <source>
        <dbReference type="PIRSR" id="PIRSR001594-1"/>
    </source>
</evidence>
<comment type="pathway">
    <text evidence="2">Carbohydrate biosynthesis; gluconeogenesis.</text>
</comment>
<dbReference type="InterPro" id="IPR005930">
    <property type="entry name" value="Pyruv_COase"/>
</dbReference>
<evidence type="ECO:0000259" key="19">
    <source>
        <dbReference type="PROSITE" id="PS50991"/>
    </source>
</evidence>
<dbReference type="PROSITE" id="PS50968">
    <property type="entry name" value="BIOTINYL_LIPOYL"/>
    <property type="match status" value="1"/>
</dbReference>
<evidence type="ECO:0000256" key="2">
    <source>
        <dbReference type="ARBA" id="ARBA00004742"/>
    </source>
</evidence>
<feature type="modified residue" description="N6-biotinyllysine" evidence="15">
    <location>
        <position position="1113"/>
    </location>
</feature>
<evidence type="ECO:0000256" key="3">
    <source>
        <dbReference type="ARBA" id="ARBA00013057"/>
    </source>
</evidence>
<dbReference type="Gene3D" id="3.30.470.20">
    <property type="entry name" value="ATP-grasp fold, B domain"/>
    <property type="match status" value="1"/>
</dbReference>
<feature type="binding site" evidence="14">
    <location>
        <position position="545"/>
    </location>
    <ligand>
        <name>Mn(2+)</name>
        <dbReference type="ChEBI" id="CHEBI:29035"/>
    </ligand>
</feature>
<feature type="binding site" evidence="13">
    <location>
        <position position="205"/>
    </location>
    <ligand>
        <name>ATP</name>
        <dbReference type="ChEBI" id="CHEBI:30616"/>
    </ligand>
</feature>
<dbReference type="Pfam" id="PF00289">
    <property type="entry name" value="Biotin_carb_N"/>
    <property type="match status" value="1"/>
</dbReference>
<dbReference type="PROSITE" id="PS50979">
    <property type="entry name" value="BC"/>
    <property type="match status" value="1"/>
</dbReference>
<dbReference type="Pfam" id="PF02786">
    <property type="entry name" value="CPSase_L_D2"/>
    <property type="match status" value="1"/>
</dbReference>
<dbReference type="NCBIfam" id="NF009554">
    <property type="entry name" value="PRK12999.1"/>
    <property type="match status" value="1"/>
</dbReference>
<dbReference type="InterPro" id="IPR005481">
    <property type="entry name" value="BC-like_N"/>
</dbReference>
<dbReference type="PROSITE" id="PS00867">
    <property type="entry name" value="CPSASE_2"/>
    <property type="match status" value="1"/>
</dbReference>
<evidence type="ECO:0000256" key="1">
    <source>
        <dbReference type="ARBA" id="ARBA00001953"/>
    </source>
</evidence>
<feature type="binding site" description="via carbamate group" evidence="14">
    <location>
        <position position="715"/>
    </location>
    <ligand>
        <name>Mn(2+)</name>
        <dbReference type="ChEBI" id="CHEBI:29035"/>
    </ligand>
</feature>
<dbReference type="InterPro" id="IPR055268">
    <property type="entry name" value="PCB-like"/>
</dbReference>
<dbReference type="InterPro" id="IPR011053">
    <property type="entry name" value="Single_hybrid_motif"/>
</dbReference>
<dbReference type="SMART" id="SM00878">
    <property type="entry name" value="Biotin_carb_C"/>
    <property type="match status" value="1"/>
</dbReference>
<dbReference type="NCBIfam" id="NF006761">
    <property type="entry name" value="PRK09282.1"/>
    <property type="match status" value="1"/>
</dbReference>
<feature type="modified residue" description="N6-carboxylysine" evidence="15">
    <location>
        <position position="715"/>
    </location>
</feature>
<dbReference type="CDD" id="cd07937">
    <property type="entry name" value="DRE_TIM_PC_TC_5S"/>
    <property type="match status" value="1"/>
</dbReference>
<dbReference type="GO" id="GO:0004736">
    <property type="term" value="F:pyruvate carboxylase activity"/>
    <property type="evidence" value="ECO:0007669"/>
    <property type="project" value="UniProtKB-EC"/>
</dbReference>
<evidence type="ECO:0000256" key="14">
    <source>
        <dbReference type="PIRSR" id="PIRSR001594-3"/>
    </source>
</evidence>
<feature type="domain" description="Biotin carboxylation" evidence="18">
    <location>
        <begin position="5"/>
        <end position="457"/>
    </location>
</feature>
<dbReference type="InterPro" id="IPR013785">
    <property type="entry name" value="Aldolase_TIM"/>
</dbReference>
<dbReference type="Pfam" id="PF02436">
    <property type="entry name" value="PYC_OADA"/>
    <property type="match status" value="1"/>
</dbReference>
<dbReference type="SUPFAM" id="SSF89000">
    <property type="entry name" value="post-HMGL domain-like"/>
    <property type="match status" value="1"/>
</dbReference>
<feature type="domain" description="Lipoyl-binding" evidence="16">
    <location>
        <begin position="1070"/>
        <end position="1147"/>
    </location>
</feature>
<dbReference type="UniPathway" id="UPA00138"/>
<feature type="binding site" evidence="14">
    <location>
        <position position="746"/>
    </location>
    <ligand>
        <name>Mn(2+)</name>
        <dbReference type="ChEBI" id="CHEBI:29035"/>
    </ligand>
</feature>
<dbReference type="InterPro" id="IPR011761">
    <property type="entry name" value="ATP-grasp"/>
</dbReference>
<evidence type="ECO:0000259" key="17">
    <source>
        <dbReference type="PROSITE" id="PS50975"/>
    </source>
</evidence>
<dbReference type="SUPFAM" id="SSF51246">
    <property type="entry name" value="Rudiment single hybrid motif"/>
    <property type="match status" value="1"/>
</dbReference>
<dbReference type="FunFam" id="3.30.1490.20:FF:000018">
    <property type="entry name" value="Biotin carboxylase"/>
    <property type="match status" value="1"/>
</dbReference>
<dbReference type="RefSeq" id="WP_129434333.1">
    <property type="nucleotide sequence ID" value="NZ_SBKO01000001.1"/>
</dbReference>
<dbReference type="PROSITE" id="PS50991">
    <property type="entry name" value="PYR_CT"/>
    <property type="match status" value="1"/>
</dbReference>
<dbReference type="GO" id="GO:0046872">
    <property type="term" value="F:metal ion binding"/>
    <property type="evidence" value="ECO:0007669"/>
    <property type="project" value="UniProtKB-KW"/>
</dbReference>
<dbReference type="PROSITE" id="PS00866">
    <property type="entry name" value="CPSASE_1"/>
    <property type="match status" value="1"/>
</dbReference>
<dbReference type="InterPro" id="IPR016185">
    <property type="entry name" value="PreATP-grasp_dom_sf"/>
</dbReference>
<name>A0A4Q1K598_9FLAO</name>
<keyword evidence="4" id="KW-0312">Gluconeogenesis</keyword>
<keyword evidence="7 11" id="KW-0547">Nucleotide-binding</keyword>
<feature type="domain" description="Pyruvate carboxyltransferase" evidence="19">
    <location>
        <begin position="536"/>
        <end position="805"/>
    </location>
</feature>
<reference evidence="21" key="1">
    <citation type="submission" date="2019-01" db="EMBL/GenBank/DDBJ databases">
        <title>Cytophagaceae bacterium strain CAR-16.</title>
        <authorList>
            <person name="Chen W.-M."/>
        </authorList>
    </citation>
    <scope>NUCLEOTIDE SEQUENCE [LARGE SCALE GENOMIC DNA]</scope>
    <source>
        <strain evidence="21">LLJ-11</strain>
    </source>
</reference>
<evidence type="ECO:0000259" key="16">
    <source>
        <dbReference type="PROSITE" id="PS50968"/>
    </source>
</evidence>
<dbReference type="NCBIfam" id="TIGR01235">
    <property type="entry name" value="pyruv_carbox"/>
    <property type="match status" value="1"/>
</dbReference>
<feature type="binding site" evidence="14">
    <location>
        <position position="744"/>
    </location>
    <ligand>
        <name>Mn(2+)</name>
        <dbReference type="ChEBI" id="CHEBI:29035"/>
    </ligand>
</feature>
<evidence type="ECO:0000256" key="11">
    <source>
        <dbReference type="PIRNR" id="PIRNR001594"/>
    </source>
</evidence>
<gene>
    <name evidence="20" type="ORF">EQG63_03195</name>
</gene>
<dbReference type="InterPro" id="IPR011764">
    <property type="entry name" value="Biotin_carboxylation_dom"/>
</dbReference>
<dbReference type="OrthoDB" id="9807469at2"/>
<dbReference type="Pfam" id="PF00364">
    <property type="entry name" value="Biotin_lipoyl"/>
    <property type="match status" value="1"/>
</dbReference>
<evidence type="ECO:0000313" key="21">
    <source>
        <dbReference type="Proteomes" id="UP000290283"/>
    </source>
</evidence>
<evidence type="ECO:0000256" key="5">
    <source>
        <dbReference type="ARBA" id="ARBA00022598"/>
    </source>
</evidence>
<keyword evidence="20" id="KW-0670">Pyruvate</keyword>
<feature type="binding site" evidence="13">
    <location>
        <position position="879"/>
    </location>
    <ligand>
        <name>substrate</name>
    </ligand>
</feature>
<feature type="binding site" evidence="13">
    <location>
        <position position="121"/>
    </location>
    <ligand>
        <name>ATP</name>
        <dbReference type="ChEBI" id="CHEBI:30616"/>
    </ligand>
</feature>
<proteinExistence type="predicted"/>
<dbReference type="SUPFAM" id="SSF52440">
    <property type="entry name" value="PreATP-grasp domain"/>
    <property type="match status" value="1"/>
</dbReference>
<dbReference type="SUPFAM" id="SSF51569">
    <property type="entry name" value="Aldolase"/>
    <property type="match status" value="1"/>
</dbReference>
<evidence type="ECO:0000256" key="15">
    <source>
        <dbReference type="PIRSR" id="PIRSR001594-4"/>
    </source>
</evidence>
<comment type="function">
    <text evidence="11">Catalyzes a 2-step reaction, involving the ATP-dependent carboxylation of the covalently attached biotin in the first step and the transfer of the carboxyl group to pyruvate in the second.</text>
</comment>
<evidence type="ECO:0000256" key="9">
    <source>
        <dbReference type="ARBA" id="ARBA00023267"/>
    </source>
</evidence>
<keyword evidence="9 11" id="KW-0092">Biotin</keyword>
<dbReference type="InterPro" id="IPR011054">
    <property type="entry name" value="Rudment_hybrid_motif"/>
</dbReference>
<evidence type="ECO:0000256" key="8">
    <source>
        <dbReference type="ARBA" id="ARBA00022840"/>
    </source>
</evidence>
<evidence type="ECO:0000256" key="7">
    <source>
        <dbReference type="ARBA" id="ARBA00022741"/>
    </source>
</evidence>
<dbReference type="GO" id="GO:0005524">
    <property type="term" value="F:ATP binding"/>
    <property type="evidence" value="ECO:0007669"/>
    <property type="project" value="UniProtKB-UniRule"/>
</dbReference>
<dbReference type="Gene3D" id="2.40.50.100">
    <property type="match status" value="1"/>
</dbReference>
<dbReference type="SUPFAM" id="SSF56059">
    <property type="entry name" value="Glutathione synthetase ATP-binding domain-like"/>
    <property type="match status" value="1"/>
</dbReference>
<dbReference type="Gene3D" id="3.10.600.10">
    <property type="entry name" value="pyruvate carboxylase f1077a mutant domain"/>
    <property type="match status" value="1"/>
</dbReference>
<dbReference type="FunFam" id="3.40.50.20:FF:000010">
    <property type="entry name" value="Propionyl-CoA carboxylase subunit alpha"/>
    <property type="match status" value="1"/>
</dbReference>
<dbReference type="Proteomes" id="UP000290283">
    <property type="component" value="Unassembled WGS sequence"/>
</dbReference>
<evidence type="ECO:0000256" key="4">
    <source>
        <dbReference type="ARBA" id="ARBA00022432"/>
    </source>
</evidence>
<dbReference type="GO" id="GO:0005737">
    <property type="term" value="C:cytoplasm"/>
    <property type="evidence" value="ECO:0007669"/>
    <property type="project" value="TreeGrafter"/>
</dbReference>
<feature type="domain" description="ATP-grasp" evidence="17">
    <location>
        <begin position="125"/>
        <end position="321"/>
    </location>
</feature>